<dbReference type="Gene3D" id="1.10.3720.10">
    <property type="entry name" value="MetI-like"/>
    <property type="match status" value="1"/>
</dbReference>
<dbReference type="CDD" id="cd06261">
    <property type="entry name" value="TM_PBP2"/>
    <property type="match status" value="1"/>
</dbReference>
<reference evidence="10" key="1">
    <citation type="journal article" date="2014" name="Int. J. Syst. Evol. Microbiol.">
        <title>Complete genome sequence of Corynebacterium casei LMG S-19264T (=DSM 44701T), isolated from a smear-ripened cheese.</title>
        <authorList>
            <consortium name="US DOE Joint Genome Institute (JGI-PGF)"/>
            <person name="Walter F."/>
            <person name="Albersmeier A."/>
            <person name="Kalinowski J."/>
            <person name="Ruckert C."/>
        </authorList>
    </citation>
    <scope>NUCLEOTIDE SEQUENCE</scope>
    <source>
        <strain evidence="10">CGMCC 4.7312</strain>
    </source>
</reference>
<feature type="compositionally biased region" description="Low complexity" evidence="8">
    <location>
        <begin position="1"/>
        <end position="21"/>
    </location>
</feature>
<keyword evidence="6 7" id="KW-0472">Membrane</keyword>
<reference evidence="10" key="2">
    <citation type="submission" date="2020-09" db="EMBL/GenBank/DDBJ databases">
        <authorList>
            <person name="Sun Q."/>
            <person name="Zhou Y."/>
        </authorList>
    </citation>
    <scope>NUCLEOTIDE SEQUENCE</scope>
    <source>
        <strain evidence="10">CGMCC 4.7312</strain>
    </source>
</reference>
<evidence type="ECO:0000256" key="6">
    <source>
        <dbReference type="ARBA" id="ARBA00023136"/>
    </source>
</evidence>
<name>A0A917U3W6_9ACTN</name>
<evidence type="ECO:0000256" key="8">
    <source>
        <dbReference type="SAM" id="MobiDB-lite"/>
    </source>
</evidence>
<evidence type="ECO:0000256" key="4">
    <source>
        <dbReference type="ARBA" id="ARBA00022692"/>
    </source>
</evidence>
<dbReference type="PANTHER" id="PTHR30151:SF38">
    <property type="entry name" value="ALIPHATIC SULFONATES TRANSPORT PERMEASE PROTEIN SSUC-RELATED"/>
    <property type="match status" value="1"/>
</dbReference>
<dbReference type="GO" id="GO:0005886">
    <property type="term" value="C:plasma membrane"/>
    <property type="evidence" value="ECO:0007669"/>
    <property type="project" value="UniProtKB-SubCell"/>
</dbReference>
<dbReference type="RefSeq" id="WP_189047729.1">
    <property type="nucleotide sequence ID" value="NZ_BMNB01000025.1"/>
</dbReference>
<dbReference type="Proteomes" id="UP000608890">
    <property type="component" value="Unassembled WGS sequence"/>
</dbReference>
<evidence type="ECO:0000256" key="1">
    <source>
        <dbReference type="ARBA" id="ARBA00004651"/>
    </source>
</evidence>
<feature type="transmembrane region" description="Helical" evidence="7">
    <location>
        <begin position="153"/>
        <end position="172"/>
    </location>
</feature>
<evidence type="ECO:0000259" key="9">
    <source>
        <dbReference type="PROSITE" id="PS50928"/>
    </source>
</evidence>
<evidence type="ECO:0000256" key="3">
    <source>
        <dbReference type="ARBA" id="ARBA00022475"/>
    </source>
</evidence>
<evidence type="ECO:0000256" key="2">
    <source>
        <dbReference type="ARBA" id="ARBA00022448"/>
    </source>
</evidence>
<keyword evidence="4 7" id="KW-0812">Transmembrane</keyword>
<dbReference type="PANTHER" id="PTHR30151">
    <property type="entry name" value="ALKANE SULFONATE ABC TRANSPORTER-RELATED, MEMBRANE SUBUNIT"/>
    <property type="match status" value="1"/>
</dbReference>
<dbReference type="EMBL" id="BMNB01000025">
    <property type="protein sequence ID" value="GGM56023.1"/>
    <property type="molecule type" value="Genomic_DNA"/>
</dbReference>
<feature type="transmembrane region" description="Helical" evidence="7">
    <location>
        <begin position="128"/>
        <end position="147"/>
    </location>
</feature>
<organism evidence="10 11">
    <name type="scientific">Micromonospora sonchi</name>
    <dbReference type="NCBI Taxonomy" id="1763543"/>
    <lineage>
        <taxon>Bacteria</taxon>
        <taxon>Bacillati</taxon>
        <taxon>Actinomycetota</taxon>
        <taxon>Actinomycetes</taxon>
        <taxon>Micromonosporales</taxon>
        <taxon>Micromonosporaceae</taxon>
        <taxon>Micromonospora</taxon>
    </lineage>
</organism>
<evidence type="ECO:0000313" key="10">
    <source>
        <dbReference type="EMBL" id="GGM56023.1"/>
    </source>
</evidence>
<dbReference type="SUPFAM" id="SSF161098">
    <property type="entry name" value="MetI-like"/>
    <property type="match status" value="1"/>
</dbReference>
<feature type="transmembrane region" description="Helical" evidence="7">
    <location>
        <begin position="196"/>
        <end position="229"/>
    </location>
</feature>
<protein>
    <submittedName>
        <fullName evidence="10">Sulfonate ABC transporter, permease</fullName>
    </submittedName>
</protein>
<dbReference type="InterPro" id="IPR035906">
    <property type="entry name" value="MetI-like_sf"/>
</dbReference>
<dbReference type="Pfam" id="PF00528">
    <property type="entry name" value="BPD_transp_1"/>
    <property type="match status" value="1"/>
</dbReference>
<feature type="transmembrane region" description="Helical" evidence="7">
    <location>
        <begin position="93"/>
        <end position="116"/>
    </location>
</feature>
<keyword evidence="2 7" id="KW-0813">Transport</keyword>
<keyword evidence="3" id="KW-1003">Cell membrane</keyword>
<dbReference type="GO" id="GO:0055085">
    <property type="term" value="P:transmembrane transport"/>
    <property type="evidence" value="ECO:0007669"/>
    <property type="project" value="InterPro"/>
</dbReference>
<evidence type="ECO:0000256" key="7">
    <source>
        <dbReference type="RuleBase" id="RU363032"/>
    </source>
</evidence>
<dbReference type="AlphaFoldDB" id="A0A917U3W6"/>
<feature type="domain" description="ABC transmembrane type-1" evidence="9">
    <location>
        <begin position="87"/>
        <end position="271"/>
    </location>
</feature>
<keyword evidence="5 7" id="KW-1133">Transmembrane helix</keyword>
<evidence type="ECO:0000256" key="5">
    <source>
        <dbReference type="ARBA" id="ARBA00022989"/>
    </source>
</evidence>
<comment type="subcellular location">
    <subcellularLocation>
        <location evidence="1 7">Cell membrane</location>
        <topology evidence="1 7">Multi-pass membrane protein</topology>
    </subcellularLocation>
</comment>
<comment type="similarity">
    <text evidence="7">Belongs to the binding-protein-dependent transport system permease family.</text>
</comment>
<comment type="caution">
    <text evidence="10">The sequence shown here is derived from an EMBL/GenBank/DDBJ whole genome shotgun (WGS) entry which is preliminary data.</text>
</comment>
<accession>A0A917U3W6</accession>
<proteinExistence type="inferred from homology"/>
<gene>
    <name evidence="10" type="ORF">GCM10011608_46100</name>
</gene>
<feature type="transmembrane region" description="Helical" evidence="7">
    <location>
        <begin position="35"/>
        <end position="54"/>
    </location>
</feature>
<keyword evidence="11" id="KW-1185">Reference proteome</keyword>
<evidence type="ECO:0000313" key="11">
    <source>
        <dbReference type="Proteomes" id="UP000608890"/>
    </source>
</evidence>
<sequence>MTSTPTARAGAPAKAPVPAKTGPRRAGLGGKRHRVGLGAKLIAIATVLIGWQLLAMSRVAGDSLPTPVKVLQALIGLWGTSDYWTALGTTLRAWAIGLALCAVIGIPVGLILGVSMRATQSTRWIIDFFRTIPTIALLPLVLLLFGASARMEITMIVLAAIWPLLIQSMYAAKQVEPLLKWVVRVFRLSPLDRLRYLWAPSVSLFVSTGMRLAATMALLMAISAEYIGGAPGLGTELSNVEEALRRPEVFAYAFTCAMLGLLINVLVVFIQRRLLWWHPIIRGERAA</sequence>
<dbReference type="InterPro" id="IPR000515">
    <property type="entry name" value="MetI-like"/>
</dbReference>
<dbReference type="PROSITE" id="PS50928">
    <property type="entry name" value="ABC_TM1"/>
    <property type="match status" value="1"/>
</dbReference>
<feature type="region of interest" description="Disordered" evidence="8">
    <location>
        <begin position="1"/>
        <end position="29"/>
    </location>
</feature>
<feature type="transmembrane region" description="Helical" evidence="7">
    <location>
        <begin position="249"/>
        <end position="270"/>
    </location>
</feature>